<keyword evidence="1" id="KW-0805">Transcription regulation</keyword>
<evidence type="ECO:0000256" key="1">
    <source>
        <dbReference type="ARBA" id="ARBA00023015"/>
    </source>
</evidence>
<dbReference type="GO" id="GO:0003700">
    <property type="term" value="F:DNA-binding transcription factor activity"/>
    <property type="evidence" value="ECO:0007669"/>
    <property type="project" value="InterPro"/>
</dbReference>
<dbReference type="SUPFAM" id="SSF55136">
    <property type="entry name" value="Probable bacterial effector-binding domain"/>
    <property type="match status" value="1"/>
</dbReference>
<keyword evidence="2" id="KW-0238">DNA-binding</keyword>
<evidence type="ECO:0000256" key="2">
    <source>
        <dbReference type="ARBA" id="ARBA00023125"/>
    </source>
</evidence>
<dbReference type="PROSITE" id="PS01124">
    <property type="entry name" value="HTH_ARAC_FAMILY_2"/>
    <property type="match status" value="1"/>
</dbReference>
<evidence type="ECO:0000313" key="6">
    <source>
        <dbReference type="Proteomes" id="UP000235346"/>
    </source>
</evidence>
<dbReference type="AlphaFoldDB" id="A0A2N7TQH6"/>
<dbReference type="SUPFAM" id="SSF46689">
    <property type="entry name" value="Homeodomain-like"/>
    <property type="match status" value="2"/>
</dbReference>
<dbReference type="OrthoDB" id="6146868at2"/>
<reference evidence="5 6" key="1">
    <citation type="submission" date="2018-01" db="EMBL/GenBank/DDBJ databases">
        <title>Halomonas endophytica sp. nov., isolated from storage liquid in the stems of Populus euphratica.</title>
        <authorList>
            <person name="Chen C."/>
        </authorList>
    </citation>
    <scope>NUCLEOTIDE SEQUENCE [LARGE SCALE GENOMIC DNA]</scope>
    <source>
        <strain evidence="5 6">DSM 26881</strain>
    </source>
</reference>
<proteinExistence type="predicted"/>
<dbReference type="PRINTS" id="PR00032">
    <property type="entry name" value="HTHARAC"/>
</dbReference>
<evidence type="ECO:0000256" key="3">
    <source>
        <dbReference type="ARBA" id="ARBA00023163"/>
    </source>
</evidence>
<dbReference type="InterPro" id="IPR018060">
    <property type="entry name" value="HTH_AraC"/>
</dbReference>
<dbReference type="InterPro" id="IPR018062">
    <property type="entry name" value="HTH_AraC-typ_CS"/>
</dbReference>
<comment type="caution">
    <text evidence="5">The sequence shown here is derived from an EMBL/GenBank/DDBJ whole genome shotgun (WGS) entry which is preliminary data.</text>
</comment>
<dbReference type="Gene3D" id="1.10.10.60">
    <property type="entry name" value="Homeodomain-like"/>
    <property type="match status" value="2"/>
</dbReference>
<organism evidence="5 6">
    <name type="scientific">Halomonas heilongjiangensis</name>
    <dbReference type="NCBI Taxonomy" id="1387883"/>
    <lineage>
        <taxon>Bacteria</taxon>
        <taxon>Pseudomonadati</taxon>
        <taxon>Pseudomonadota</taxon>
        <taxon>Gammaproteobacteria</taxon>
        <taxon>Oceanospirillales</taxon>
        <taxon>Halomonadaceae</taxon>
        <taxon>Halomonas</taxon>
    </lineage>
</organism>
<dbReference type="InterPro" id="IPR020449">
    <property type="entry name" value="Tscrpt_reg_AraC-type_HTH"/>
</dbReference>
<dbReference type="GO" id="GO:0043565">
    <property type="term" value="F:sequence-specific DNA binding"/>
    <property type="evidence" value="ECO:0007669"/>
    <property type="project" value="InterPro"/>
</dbReference>
<dbReference type="InterPro" id="IPR009057">
    <property type="entry name" value="Homeodomain-like_sf"/>
</dbReference>
<evidence type="ECO:0000313" key="5">
    <source>
        <dbReference type="EMBL" id="PMR70446.1"/>
    </source>
</evidence>
<name>A0A2N7TQH6_9GAMM</name>
<gene>
    <name evidence="5" type="ORF">C1H66_06445</name>
</gene>
<feature type="domain" description="HTH araC/xylS-type" evidence="4">
    <location>
        <begin position="6"/>
        <end position="104"/>
    </location>
</feature>
<evidence type="ECO:0000259" key="4">
    <source>
        <dbReference type="PROSITE" id="PS01124"/>
    </source>
</evidence>
<dbReference type="PROSITE" id="PS00041">
    <property type="entry name" value="HTH_ARAC_FAMILY_1"/>
    <property type="match status" value="1"/>
</dbReference>
<dbReference type="PANTHER" id="PTHR43280:SF11">
    <property type="entry name" value="RCS-SPECIFIC HTH-TYPE TRANSCRIPTIONAL ACTIVATOR RCLR"/>
    <property type="match status" value="1"/>
</dbReference>
<protein>
    <submittedName>
        <fullName evidence="5">AraC family transcriptional regulator</fullName>
    </submittedName>
</protein>
<dbReference type="SMART" id="SM00342">
    <property type="entry name" value="HTH_ARAC"/>
    <property type="match status" value="1"/>
</dbReference>
<dbReference type="Pfam" id="PF12833">
    <property type="entry name" value="HTH_18"/>
    <property type="match status" value="1"/>
</dbReference>
<keyword evidence="6" id="KW-1185">Reference proteome</keyword>
<dbReference type="PANTHER" id="PTHR43280">
    <property type="entry name" value="ARAC-FAMILY TRANSCRIPTIONAL REGULATOR"/>
    <property type="match status" value="1"/>
</dbReference>
<accession>A0A2N7TQH6</accession>
<dbReference type="Gene3D" id="3.20.80.10">
    <property type="entry name" value="Regulatory factor, effector binding domain"/>
    <property type="match status" value="1"/>
</dbReference>
<keyword evidence="3" id="KW-0804">Transcription</keyword>
<sequence>MFNEMMRAEIWLQETLESQLGIEDLARRLGYSSSQIRRRFRQSFGMSPGAYRDMLRLEKAARLLVHTPHGIRQIAERCGYRNHSAFSRAFQRRYRRSPRDYRRAERLQLRKAEPGAAQAFPVELRRTPPREAVVTRRYAPSTAIDAPSEWRQHLEGNDMLPNRLGEATPIAILHDQPLASDMPRTDLGVQVAHGTTTDMALPLPFRLIELPARRCACVTISDMAQLPEAIHFLVGHSLPQRGEHLNGEAARLLHTPAGLELQLPLLEPGDATS</sequence>
<dbReference type="InterPro" id="IPR011256">
    <property type="entry name" value="Reg_factor_effector_dom_sf"/>
</dbReference>
<dbReference type="RefSeq" id="WP_102627079.1">
    <property type="nucleotide sequence ID" value="NZ_PDOH01000053.1"/>
</dbReference>
<dbReference type="Proteomes" id="UP000235346">
    <property type="component" value="Unassembled WGS sequence"/>
</dbReference>
<dbReference type="EMBL" id="PNRE01000030">
    <property type="protein sequence ID" value="PMR70446.1"/>
    <property type="molecule type" value="Genomic_DNA"/>
</dbReference>